<sequence length="463" mass="50398">MLAVGADRGSSVQRRRLRVVHCVGFYFPESTGGTEVYVRDLTKALLPHAIDGTIIAATNGAANRYRWQGFDVIRYRPDATNEPAEAPGGGPLGNTAFKKIVEETKPDLFHLHSWTTGAGLDHLQQAAELGIPSVVTVHVPAALCMRGTMLLEGTRPCDGRIDDKRCARCFALYRGLPMPAAWLVSQLPKWDLHDGEISRILPRASALFSLRANAGRKARKLHVMAALSKRIVAPSQWVRAALAANAIPLHKIVVSAQAASETFSQRAARRRGDDNEVVIGFLGRLVVEKGPDLVIRAMGHVSQDLPVRLRVAGTGEELTYERRIRRLAARDPRIELVGLVEHEQVAQFLESIDVLAVPSRYMETGPLVVQEAQALGIPVMGANLGGIAERVRDGIDGWLLPFDDARAWAAAIVEAVSDRGKLAKLSQNMQRNRTVADVAADMASLYHDVIAENAVSEGESRPA</sequence>
<dbReference type="GO" id="GO:0016757">
    <property type="term" value="F:glycosyltransferase activity"/>
    <property type="evidence" value="ECO:0007669"/>
    <property type="project" value="InterPro"/>
</dbReference>
<dbReference type="InterPro" id="IPR001296">
    <property type="entry name" value="Glyco_trans_1"/>
</dbReference>
<dbReference type="InterPro" id="IPR050194">
    <property type="entry name" value="Glycosyltransferase_grp1"/>
</dbReference>
<proteinExistence type="predicted"/>
<dbReference type="Proteomes" id="UP000321058">
    <property type="component" value="Unassembled WGS sequence"/>
</dbReference>
<gene>
    <name evidence="3" type="ORF">RSO01_37290</name>
</gene>
<dbReference type="InterPro" id="IPR028098">
    <property type="entry name" value="Glyco_trans_4-like_N"/>
</dbReference>
<evidence type="ECO:0000313" key="3">
    <source>
        <dbReference type="EMBL" id="GEP56563.1"/>
    </source>
</evidence>
<evidence type="ECO:0000259" key="1">
    <source>
        <dbReference type="Pfam" id="PF00534"/>
    </source>
</evidence>
<dbReference type="EMBL" id="BKAJ01000066">
    <property type="protein sequence ID" value="GEP56563.1"/>
    <property type="molecule type" value="Genomic_DNA"/>
</dbReference>
<name>A0A512NC85_9HYPH</name>
<comment type="caution">
    <text evidence="3">The sequence shown here is derived from an EMBL/GenBank/DDBJ whole genome shotgun (WGS) entry which is preliminary data.</text>
</comment>
<feature type="domain" description="Glycosyl transferase family 1" evidence="1">
    <location>
        <begin position="273"/>
        <end position="430"/>
    </location>
</feature>
<dbReference type="Gene3D" id="3.40.50.2000">
    <property type="entry name" value="Glycogen Phosphorylase B"/>
    <property type="match status" value="3"/>
</dbReference>
<evidence type="ECO:0000259" key="2">
    <source>
        <dbReference type="Pfam" id="PF13439"/>
    </source>
</evidence>
<feature type="domain" description="Glycosyltransferase subfamily 4-like N-terminal" evidence="2">
    <location>
        <begin position="32"/>
        <end position="141"/>
    </location>
</feature>
<organism evidence="3 4">
    <name type="scientific">Reyranella soli</name>
    <dbReference type="NCBI Taxonomy" id="1230389"/>
    <lineage>
        <taxon>Bacteria</taxon>
        <taxon>Pseudomonadati</taxon>
        <taxon>Pseudomonadota</taxon>
        <taxon>Alphaproteobacteria</taxon>
        <taxon>Hyphomicrobiales</taxon>
        <taxon>Reyranellaceae</taxon>
        <taxon>Reyranella</taxon>
    </lineage>
</organism>
<dbReference type="PANTHER" id="PTHR45947:SF13">
    <property type="entry name" value="TRANSFERASE"/>
    <property type="match status" value="1"/>
</dbReference>
<protein>
    <submittedName>
        <fullName evidence="3">LPS biosynthesis protein RfbU</fullName>
    </submittedName>
</protein>
<accession>A0A512NC85</accession>
<evidence type="ECO:0000313" key="4">
    <source>
        <dbReference type="Proteomes" id="UP000321058"/>
    </source>
</evidence>
<dbReference type="OrthoDB" id="9807414at2"/>
<dbReference type="Pfam" id="PF13439">
    <property type="entry name" value="Glyco_transf_4"/>
    <property type="match status" value="1"/>
</dbReference>
<reference evidence="3 4" key="1">
    <citation type="submission" date="2019-07" db="EMBL/GenBank/DDBJ databases">
        <title>Whole genome shotgun sequence of Reyranella soli NBRC 108950.</title>
        <authorList>
            <person name="Hosoyama A."/>
            <person name="Uohara A."/>
            <person name="Ohji S."/>
            <person name="Ichikawa N."/>
        </authorList>
    </citation>
    <scope>NUCLEOTIDE SEQUENCE [LARGE SCALE GENOMIC DNA]</scope>
    <source>
        <strain evidence="3 4">NBRC 108950</strain>
    </source>
</reference>
<dbReference type="Pfam" id="PF00534">
    <property type="entry name" value="Glycos_transf_1"/>
    <property type="match status" value="1"/>
</dbReference>
<dbReference type="AlphaFoldDB" id="A0A512NC85"/>
<dbReference type="PANTHER" id="PTHR45947">
    <property type="entry name" value="SULFOQUINOVOSYL TRANSFERASE SQD2"/>
    <property type="match status" value="1"/>
</dbReference>
<keyword evidence="4" id="KW-1185">Reference proteome</keyword>
<dbReference type="SUPFAM" id="SSF53756">
    <property type="entry name" value="UDP-Glycosyltransferase/glycogen phosphorylase"/>
    <property type="match status" value="1"/>
</dbReference>
<dbReference type="RefSeq" id="WP_147150641.1">
    <property type="nucleotide sequence ID" value="NZ_BKAJ01000066.1"/>
</dbReference>